<protein>
    <submittedName>
        <fullName evidence="2">Uncharacterized protein</fullName>
    </submittedName>
</protein>
<feature type="transmembrane region" description="Helical" evidence="1">
    <location>
        <begin position="12"/>
        <end position="31"/>
    </location>
</feature>
<dbReference type="Gene3D" id="3.90.1720.10">
    <property type="entry name" value="endopeptidase domain like (from Nostoc punctiforme)"/>
    <property type="match status" value="1"/>
</dbReference>
<evidence type="ECO:0000256" key="1">
    <source>
        <dbReference type="SAM" id="Phobius"/>
    </source>
</evidence>
<dbReference type="RefSeq" id="WP_073019505.1">
    <property type="nucleotide sequence ID" value="NZ_FQXU01000007.1"/>
</dbReference>
<dbReference type="EMBL" id="FQXU01000007">
    <property type="protein sequence ID" value="SHI15933.1"/>
    <property type="molecule type" value="Genomic_DNA"/>
</dbReference>
<keyword evidence="1" id="KW-0472">Membrane</keyword>
<dbReference type="Proteomes" id="UP000184241">
    <property type="component" value="Unassembled WGS sequence"/>
</dbReference>
<keyword evidence="1" id="KW-0812">Transmembrane</keyword>
<organism evidence="2 3">
    <name type="scientific">Clostridium intestinale DSM 6191</name>
    <dbReference type="NCBI Taxonomy" id="1121320"/>
    <lineage>
        <taxon>Bacteria</taxon>
        <taxon>Bacillati</taxon>
        <taxon>Bacillota</taxon>
        <taxon>Clostridia</taxon>
        <taxon>Eubacteriales</taxon>
        <taxon>Clostridiaceae</taxon>
        <taxon>Clostridium</taxon>
    </lineage>
</organism>
<accession>A0A1M5YWL7</accession>
<keyword evidence="1" id="KW-1133">Transmembrane helix</keyword>
<evidence type="ECO:0000313" key="3">
    <source>
        <dbReference type="Proteomes" id="UP000184241"/>
    </source>
</evidence>
<gene>
    <name evidence="2" type="ORF">SAMN02745941_02244</name>
</gene>
<sequence>MRTKGYRTIINIFLIPIGLLIIFCVFILFSGSSNKEISDSTRKEILKKAEEMANVKWTPKYDLNDKSAKFTFSKGKTYTGIPYSMDVYQATSAKEFLKKIKNSSELYGNDCSGYVSATWGISRQTTLTLYNAVEKKEKIDGRYIKKISWDDIKPADALLLDDGKGKGHVILYVETNKENKDELIIYEQNVVINTPNGSVPVARKDVRSKKALIKDGYIPIRLMKK</sequence>
<evidence type="ECO:0000313" key="2">
    <source>
        <dbReference type="EMBL" id="SHI15933.1"/>
    </source>
</evidence>
<dbReference type="AlphaFoldDB" id="A0A1M5YWL7"/>
<reference evidence="2 3" key="1">
    <citation type="submission" date="2016-11" db="EMBL/GenBank/DDBJ databases">
        <authorList>
            <person name="Jaros S."/>
            <person name="Januszkiewicz K."/>
            <person name="Wedrychowicz H."/>
        </authorList>
    </citation>
    <scope>NUCLEOTIDE SEQUENCE [LARGE SCALE GENOMIC DNA]</scope>
    <source>
        <strain evidence="2 3">DSM 6191</strain>
    </source>
</reference>
<name>A0A1M5YWL7_9CLOT</name>
<proteinExistence type="predicted"/>